<comment type="cofactor">
    <cofactor evidence="1">
        <name>FAD</name>
        <dbReference type="ChEBI" id="CHEBI:57692"/>
    </cofactor>
</comment>
<comment type="caution">
    <text evidence="6">The sequence shown here is derived from an EMBL/GenBank/DDBJ whole genome shotgun (WGS) entry which is preliminary data.</text>
</comment>
<feature type="non-terminal residue" evidence="6">
    <location>
        <position position="95"/>
    </location>
</feature>
<evidence type="ECO:0000256" key="4">
    <source>
        <dbReference type="ARBA" id="ARBA00023002"/>
    </source>
</evidence>
<dbReference type="Gene3D" id="3.50.50.60">
    <property type="entry name" value="FAD/NAD(P)-binding domain"/>
    <property type="match status" value="1"/>
</dbReference>
<protein>
    <submittedName>
        <fullName evidence="6">FAD-dependent oxidoreductase</fullName>
    </submittedName>
</protein>
<comment type="subunit">
    <text evidence="2">Homodimer.</text>
</comment>
<organism evidence="6 7">
    <name type="scientific">Paenibacillus sepulcri</name>
    <dbReference type="NCBI Taxonomy" id="359917"/>
    <lineage>
        <taxon>Bacteria</taxon>
        <taxon>Bacillati</taxon>
        <taxon>Bacillota</taxon>
        <taxon>Bacilli</taxon>
        <taxon>Bacillales</taxon>
        <taxon>Paenibacillaceae</taxon>
        <taxon>Paenibacillus</taxon>
    </lineage>
</organism>
<dbReference type="PANTHER" id="PTHR48105">
    <property type="entry name" value="THIOREDOXIN REDUCTASE 1-RELATED-RELATED"/>
    <property type="match status" value="1"/>
</dbReference>
<evidence type="ECO:0000256" key="2">
    <source>
        <dbReference type="ARBA" id="ARBA00011738"/>
    </source>
</evidence>
<dbReference type="InterPro" id="IPR050097">
    <property type="entry name" value="Ferredoxin-NADP_redctase_2"/>
</dbReference>
<evidence type="ECO:0000313" key="7">
    <source>
        <dbReference type="Proteomes" id="UP001519887"/>
    </source>
</evidence>
<name>A0ABS7CCD3_9BACL</name>
<evidence type="ECO:0000256" key="3">
    <source>
        <dbReference type="ARBA" id="ARBA00022630"/>
    </source>
</evidence>
<dbReference type="SUPFAM" id="SSF51905">
    <property type="entry name" value="FAD/NAD(P)-binding domain"/>
    <property type="match status" value="1"/>
</dbReference>
<dbReference type="Proteomes" id="UP001519887">
    <property type="component" value="Unassembled WGS sequence"/>
</dbReference>
<dbReference type="Pfam" id="PF07992">
    <property type="entry name" value="Pyr_redox_2"/>
    <property type="match status" value="1"/>
</dbReference>
<evidence type="ECO:0000259" key="5">
    <source>
        <dbReference type="Pfam" id="PF07992"/>
    </source>
</evidence>
<sequence length="95" mass="10380">MIRSPYECIIIGGGIAGLQAAIQLGRYQHRVLLLDGGKGRSTICRRYHNLMGWPEGISGEALLRSGRAQAEKLGIELAKDTVVMTQIRNGGFRVD</sequence>
<keyword evidence="3" id="KW-0285">Flavoprotein</keyword>
<dbReference type="InterPro" id="IPR036188">
    <property type="entry name" value="FAD/NAD-bd_sf"/>
</dbReference>
<proteinExistence type="predicted"/>
<gene>
    <name evidence="6" type="ORF">K0U00_31525</name>
</gene>
<evidence type="ECO:0000256" key="1">
    <source>
        <dbReference type="ARBA" id="ARBA00001974"/>
    </source>
</evidence>
<dbReference type="EMBL" id="JAHZIK010001254">
    <property type="protein sequence ID" value="MBW7458583.1"/>
    <property type="molecule type" value="Genomic_DNA"/>
</dbReference>
<evidence type="ECO:0000313" key="6">
    <source>
        <dbReference type="EMBL" id="MBW7458583.1"/>
    </source>
</evidence>
<keyword evidence="7" id="KW-1185">Reference proteome</keyword>
<dbReference type="InterPro" id="IPR023753">
    <property type="entry name" value="FAD/NAD-binding_dom"/>
</dbReference>
<keyword evidence="4" id="KW-0560">Oxidoreductase</keyword>
<accession>A0ABS7CCD3</accession>
<feature type="domain" description="FAD/NAD(P)-binding" evidence="5">
    <location>
        <begin position="7"/>
        <end position="39"/>
    </location>
</feature>
<reference evidence="6 7" key="1">
    <citation type="submission" date="2021-07" db="EMBL/GenBank/DDBJ databases">
        <title>Paenibacillus radiodurans sp. nov., isolated from the southeastern edge of Tengger Desert.</title>
        <authorList>
            <person name="Zhang G."/>
        </authorList>
    </citation>
    <scope>NUCLEOTIDE SEQUENCE [LARGE SCALE GENOMIC DNA]</scope>
    <source>
        <strain evidence="6 7">CCM 7311</strain>
    </source>
</reference>